<evidence type="ECO:0000313" key="3">
    <source>
        <dbReference type="Proteomes" id="UP000431901"/>
    </source>
</evidence>
<dbReference type="OrthoDB" id="4368010at2"/>
<dbReference type="GO" id="GO:0005524">
    <property type="term" value="F:ATP binding"/>
    <property type="evidence" value="ECO:0007669"/>
    <property type="project" value="InterPro"/>
</dbReference>
<gene>
    <name evidence="2" type="ORF">GQ466_07225</name>
</gene>
<dbReference type="Gene3D" id="1.10.510.10">
    <property type="entry name" value="Transferase(Phosphotransferase) domain 1"/>
    <property type="match status" value="1"/>
</dbReference>
<organism evidence="2 3">
    <name type="scientific">Actinomadura rayongensis</name>
    <dbReference type="NCBI Taxonomy" id="1429076"/>
    <lineage>
        <taxon>Bacteria</taxon>
        <taxon>Bacillati</taxon>
        <taxon>Actinomycetota</taxon>
        <taxon>Actinomycetes</taxon>
        <taxon>Streptosporangiales</taxon>
        <taxon>Thermomonosporaceae</taxon>
        <taxon>Actinomadura</taxon>
    </lineage>
</organism>
<name>A0A6I4W356_9ACTN</name>
<dbReference type="Proteomes" id="UP000431901">
    <property type="component" value="Unassembled WGS sequence"/>
</dbReference>
<dbReference type="InterPro" id="IPR000719">
    <property type="entry name" value="Prot_kinase_dom"/>
</dbReference>
<evidence type="ECO:0000259" key="1">
    <source>
        <dbReference type="PROSITE" id="PS50011"/>
    </source>
</evidence>
<sequence length="320" mass="35648">MTVPEALRLLDHDPREVFGADEAEAARVYRRLARVLHPDAPGGGDRHGFVRLGDLWRRYHGEVLTTPKRTYRLGPLAARGDLCALYEADDVLLKMPRDPADSDLLEREADALRRLARGERKYRAYVPRLVESFRHRDAATGADRRVNALARLDGFVTLADVRTAHPGGLDARDVAWMWRRLLVGLGFAHRTGVVHGAVLPEHVLIHPADHGVVLVDWCYSAADGDRIPALVARYADRYPPEVIGKLPAGPATDIYLATHCMTELMGDAAPDALVRFARGCTLPAPTARPDDAWRLLGELDDVLERLYGPRRFRPFTMPGK</sequence>
<keyword evidence="3" id="KW-1185">Reference proteome</keyword>
<accession>A0A6I4W356</accession>
<dbReference type="EMBL" id="WUTW01000001">
    <property type="protein sequence ID" value="MXQ63821.1"/>
    <property type="molecule type" value="Genomic_DNA"/>
</dbReference>
<reference evidence="2 3" key="1">
    <citation type="submission" date="2019-12" db="EMBL/GenBank/DDBJ databases">
        <title>Nocardia macrotermitis sp. nov. and Nocardia aurantia sp. nov., isolated from the gut of the fungus growing-termite Macrotermes natalensis.</title>
        <authorList>
            <person name="Christine B."/>
            <person name="Rene B."/>
        </authorList>
    </citation>
    <scope>NUCLEOTIDE SEQUENCE [LARGE SCALE GENOMIC DNA]</scope>
    <source>
        <strain evidence="2 3">DSM 102126</strain>
    </source>
</reference>
<proteinExistence type="predicted"/>
<dbReference type="GO" id="GO:0004672">
    <property type="term" value="F:protein kinase activity"/>
    <property type="evidence" value="ECO:0007669"/>
    <property type="project" value="InterPro"/>
</dbReference>
<feature type="domain" description="Protein kinase" evidence="1">
    <location>
        <begin position="49"/>
        <end position="320"/>
    </location>
</feature>
<protein>
    <submittedName>
        <fullName evidence="2">Molecular chaperone DnaJ</fullName>
    </submittedName>
</protein>
<dbReference type="AlphaFoldDB" id="A0A6I4W356"/>
<comment type="caution">
    <text evidence="2">The sequence shown here is derived from an EMBL/GenBank/DDBJ whole genome shotgun (WGS) entry which is preliminary data.</text>
</comment>
<dbReference type="SUPFAM" id="SSF56112">
    <property type="entry name" value="Protein kinase-like (PK-like)"/>
    <property type="match status" value="1"/>
</dbReference>
<dbReference type="PROSITE" id="PS50011">
    <property type="entry name" value="PROTEIN_KINASE_DOM"/>
    <property type="match status" value="1"/>
</dbReference>
<evidence type="ECO:0000313" key="2">
    <source>
        <dbReference type="EMBL" id="MXQ63821.1"/>
    </source>
</evidence>
<dbReference type="RefSeq" id="WP_161101922.1">
    <property type="nucleotide sequence ID" value="NZ_JBHLYI010000005.1"/>
</dbReference>
<dbReference type="InterPro" id="IPR011009">
    <property type="entry name" value="Kinase-like_dom_sf"/>
</dbReference>